<protein>
    <submittedName>
        <fullName evidence="1">RCG38546</fullName>
    </submittedName>
</protein>
<proteinExistence type="predicted"/>
<evidence type="ECO:0000313" key="1">
    <source>
        <dbReference type="EMBL" id="EDL88784.1"/>
    </source>
</evidence>
<organism evidence="1 2">
    <name type="scientific">Rattus norvegicus</name>
    <name type="common">Rat</name>
    <dbReference type="NCBI Taxonomy" id="10116"/>
    <lineage>
        <taxon>Eukaryota</taxon>
        <taxon>Metazoa</taxon>
        <taxon>Chordata</taxon>
        <taxon>Craniata</taxon>
        <taxon>Vertebrata</taxon>
        <taxon>Euteleostomi</taxon>
        <taxon>Mammalia</taxon>
        <taxon>Eutheria</taxon>
        <taxon>Euarchontoglires</taxon>
        <taxon>Glires</taxon>
        <taxon>Rodentia</taxon>
        <taxon>Myomorpha</taxon>
        <taxon>Muroidea</taxon>
        <taxon>Muridae</taxon>
        <taxon>Murinae</taxon>
        <taxon>Rattus</taxon>
    </lineage>
</organism>
<accession>A6KM76</accession>
<dbReference type="EMBL" id="CH474066">
    <property type="protein sequence ID" value="EDL88784.1"/>
    <property type="molecule type" value="Genomic_DNA"/>
</dbReference>
<dbReference type="Proteomes" id="UP000234681">
    <property type="component" value="Chromosome 3"/>
</dbReference>
<evidence type="ECO:0000313" key="2">
    <source>
        <dbReference type="Proteomes" id="UP000234681"/>
    </source>
</evidence>
<name>A6KM76_RAT</name>
<dbReference type="AlphaFoldDB" id="A6KM76"/>
<reference evidence="2" key="1">
    <citation type="submission" date="2005-09" db="EMBL/GenBank/DDBJ databases">
        <authorList>
            <person name="Mural R.J."/>
            <person name="Li P.W."/>
            <person name="Adams M.D."/>
            <person name="Amanatides P.G."/>
            <person name="Baden-Tillson H."/>
            <person name="Barnstead M."/>
            <person name="Chin S.H."/>
            <person name="Dew I."/>
            <person name="Evans C.A."/>
            <person name="Ferriera S."/>
            <person name="Flanigan M."/>
            <person name="Fosler C."/>
            <person name="Glodek A."/>
            <person name="Gu Z."/>
            <person name="Holt R.A."/>
            <person name="Jennings D."/>
            <person name="Kraft C.L."/>
            <person name="Lu F."/>
            <person name="Nguyen T."/>
            <person name="Nusskern D.R."/>
            <person name="Pfannkoch C.M."/>
            <person name="Sitter C."/>
            <person name="Sutton G.G."/>
            <person name="Venter J.C."/>
            <person name="Wang Z."/>
            <person name="Woodage T."/>
            <person name="Zheng X.H."/>
            <person name="Zhong F."/>
        </authorList>
    </citation>
    <scope>NUCLEOTIDE SEQUENCE [LARGE SCALE GENOMIC DNA]</scope>
    <source>
        <strain>BN</strain>
        <strain evidence="2">Sprague-Dawley</strain>
    </source>
</reference>
<sequence>MKTQEVKFILVRGGPPETPPGPSTLRRLGEPVKEETKRMGVGLAVNGAYCSSRGSTFPATLR</sequence>
<gene>
    <name evidence="1" type="ORF">rCG_38546</name>
</gene>